<name>A0ABM4BAF2_HYDVU</name>
<evidence type="ECO:0000313" key="1">
    <source>
        <dbReference type="Proteomes" id="UP001652625"/>
    </source>
</evidence>
<dbReference type="GeneID" id="136076364"/>
<evidence type="ECO:0000313" key="2">
    <source>
        <dbReference type="RefSeq" id="XP_065645883.1"/>
    </source>
</evidence>
<organism evidence="1 2">
    <name type="scientific">Hydra vulgaris</name>
    <name type="common">Hydra</name>
    <name type="synonym">Hydra attenuata</name>
    <dbReference type="NCBI Taxonomy" id="6087"/>
    <lineage>
        <taxon>Eukaryota</taxon>
        <taxon>Metazoa</taxon>
        <taxon>Cnidaria</taxon>
        <taxon>Hydrozoa</taxon>
        <taxon>Hydroidolina</taxon>
        <taxon>Anthoathecata</taxon>
        <taxon>Aplanulata</taxon>
        <taxon>Hydridae</taxon>
        <taxon>Hydra</taxon>
    </lineage>
</organism>
<dbReference type="RefSeq" id="XP_065645883.1">
    <property type="nucleotide sequence ID" value="XM_065789811.1"/>
</dbReference>
<reference evidence="2" key="2">
    <citation type="submission" date="2025-08" db="UniProtKB">
        <authorList>
            <consortium name="RefSeq"/>
        </authorList>
    </citation>
    <scope>IDENTIFICATION</scope>
</reference>
<protein>
    <submittedName>
        <fullName evidence="2">Uncharacterized protein LOC136076364</fullName>
    </submittedName>
</protein>
<proteinExistence type="predicted"/>
<sequence>MESEQQNDVKPFKIRTELQNSNEDSFWDKNGNIAFYGVQGEVDKEIPKKPKCILHLLDKEAESYEMANKGYRPTLFKNNKERFMSNILNPKTVNGGLSDLTENFLRYSYIPIRSVCKPEC</sequence>
<gene>
    <name evidence="2" type="primary">LOC136076364</name>
</gene>
<keyword evidence="1" id="KW-1185">Reference proteome</keyword>
<reference evidence="1" key="1">
    <citation type="submission" date="2025-05" db="UniProtKB">
        <authorList>
            <consortium name="RefSeq"/>
        </authorList>
    </citation>
    <scope>NUCLEOTIDE SEQUENCE [LARGE SCALE GENOMIC DNA]</scope>
</reference>
<dbReference type="Proteomes" id="UP001652625">
    <property type="component" value="Chromosome 02"/>
</dbReference>
<accession>A0ABM4BAF2</accession>